<keyword evidence="4 8" id="KW-0812">Transmembrane</keyword>
<dbReference type="PROSITE" id="PS50850">
    <property type="entry name" value="MFS"/>
    <property type="match status" value="1"/>
</dbReference>
<name>A0AB34IKJ9_PRYPA</name>
<evidence type="ECO:0000256" key="6">
    <source>
        <dbReference type="ARBA" id="ARBA00023136"/>
    </source>
</evidence>
<dbReference type="Pfam" id="PF07690">
    <property type="entry name" value="MFS_1"/>
    <property type="match status" value="2"/>
</dbReference>
<feature type="region of interest" description="Disordered" evidence="7">
    <location>
        <begin position="478"/>
        <end position="498"/>
    </location>
</feature>
<comment type="caution">
    <text evidence="10">The sequence shown here is derived from an EMBL/GenBank/DDBJ whole genome shotgun (WGS) entry which is preliminary data.</text>
</comment>
<dbReference type="PRINTS" id="PR01036">
    <property type="entry name" value="TCRTETB"/>
</dbReference>
<evidence type="ECO:0000256" key="5">
    <source>
        <dbReference type="ARBA" id="ARBA00022989"/>
    </source>
</evidence>
<feature type="transmembrane region" description="Helical" evidence="8">
    <location>
        <begin position="73"/>
        <end position="93"/>
    </location>
</feature>
<evidence type="ECO:0000256" key="3">
    <source>
        <dbReference type="ARBA" id="ARBA00022475"/>
    </source>
</evidence>
<dbReference type="PANTHER" id="PTHR23517:SF3">
    <property type="entry name" value="INTEGRAL MEMBRANE TRANSPORT PROTEIN"/>
    <property type="match status" value="1"/>
</dbReference>
<reference evidence="10 11" key="1">
    <citation type="journal article" date="2024" name="Science">
        <title>Giant polyketide synthase enzymes in the biosynthesis of giant marine polyether toxins.</title>
        <authorList>
            <person name="Fallon T.R."/>
            <person name="Shende V.V."/>
            <person name="Wierzbicki I.H."/>
            <person name="Pendleton A.L."/>
            <person name="Watervoot N.F."/>
            <person name="Auber R.P."/>
            <person name="Gonzalez D.J."/>
            <person name="Wisecaver J.H."/>
            <person name="Moore B.S."/>
        </authorList>
    </citation>
    <scope>NUCLEOTIDE SEQUENCE [LARGE SCALE GENOMIC DNA]</scope>
    <source>
        <strain evidence="10 11">12B1</strain>
    </source>
</reference>
<dbReference type="InterPro" id="IPR020846">
    <property type="entry name" value="MFS_dom"/>
</dbReference>
<dbReference type="Gene3D" id="1.20.1250.20">
    <property type="entry name" value="MFS general substrate transporter like domains"/>
    <property type="match status" value="2"/>
</dbReference>
<dbReference type="InterPro" id="IPR011701">
    <property type="entry name" value="MFS"/>
</dbReference>
<feature type="transmembrane region" description="Helical" evidence="8">
    <location>
        <begin position="105"/>
        <end position="132"/>
    </location>
</feature>
<gene>
    <name evidence="10" type="ORF">AB1Y20_012866</name>
</gene>
<feature type="transmembrane region" description="Helical" evidence="8">
    <location>
        <begin position="42"/>
        <end position="67"/>
    </location>
</feature>
<keyword evidence="3" id="KW-1003">Cell membrane</keyword>
<evidence type="ECO:0000256" key="4">
    <source>
        <dbReference type="ARBA" id="ARBA00022692"/>
    </source>
</evidence>
<sequence>MAMASHASPRGGGGGDAKQECHEQGATPAPAARVPQLRDMTLSVYVPALCAGLSTSIVIPVLPLYALSLGGDTAAAGAVIAVQSLGAMLADGIAGEIITRGGERVAMLVGMHVRTVAALLCGLTAVLPYLALLTFGRFVSGIGLSLFQIARQTYLGANVPSKLRGRANGLVGGAMRIANIFGPSSGGMIAHWYGQPSTFLAQVAAPRLLVGWRTIIAPHQLSAPHAVCTCGATVLVMYGMPFTPPRPSHAAARGAAVEMSAPSDGFADESERRGVIEDEAPPPRRSWLPAWLVAVAPPLLQVAPVSFTFAAVRACRAMLIPLKAAKLEMSDATIGYVTAVTFAADALVFPSAGCIMDRCGRKWAGVPSLLLMSVGLLGLGWSRTLLGMLFASSLLGVGNGLSSGLVQTVGQDSAPAHARSHFMGLFKLLGDCGSFAGPLLVGAISQWYSLDSACLVVAVWSAVGAAWYGLVSKESLEPSKGTARTLPPEGEFEHRDANICDERERLNRS</sequence>
<keyword evidence="2" id="KW-0813">Transport</keyword>
<keyword evidence="6 8" id="KW-0472">Membrane</keyword>
<comment type="subcellular location">
    <subcellularLocation>
        <location evidence="1">Cell membrane</location>
        <topology evidence="1">Multi-pass membrane protein</topology>
    </subcellularLocation>
</comment>
<keyword evidence="5 8" id="KW-1133">Transmembrane helix</keyword>
<evidence type="ECO:0000313" key="10">
    <source>
        <dbReference type="EMBL" id="KAL1500197.1"/>
    </source>
</evidence>
<dbReference type="PANTHER" id="PTHR23517">
    <property type="entry name" value="RESISTANCE PROTEIN MDTM, PUTATIVE-RELATED-RELATED"/>
    <property type="match status" value="1"/>
</dbReference>
<dbReference type="EMBL" id="JBGBPQ010000024">
    <property type="protein sequence ID" value="KAL1500197.1"/>
    <property type="molecule type" value="Genomic_DNA"/>
</dbReference>
<proteinExistence type="predicted"/>
<dbReference type="CDD" id="cd17325">
    <property type="entry name" value="MFS_MdtG_SLC18_like"/>
    <property type="match status" value="1"/>
</dbReference>
<evidence type="ECO:0000256" key="7">
    <source>
        <dbReference type="SAM" id="MobiDB-lite"/>
    </source>
</evidence>
<evidence type="ECO:0000259" key="9">
    <source>
        <dbReference type="PROSITE" id="PS50850"/>
    </source>
</evidence>
<dbReference type="InterPro" id="IPR050171">
    <property type="entry name" value="MFS_Transporters"/>
</dbReference>
<organism evidence="10 11">
    <name type="scientific">Prymnesium parvum</name>
    <name type="common">Toxic golden alga</name>
    <dbReference type="NCBI Taxonomy" id="97485"/>
    <lineage>
        <taxon>Eukaryota</taxon>
        <taxon>Haptista</taxon>
        <taxon>Haptophyta</taxon>
        <taxon>Prymnesiophyceae</taxon>
        <taxon>Prymnesiales</taxon>
        <taxon>Prymnesiaceae</taxon>
        <taxon>Prymnesium</taxon>
    </lineage>
</organism>
<dbReference type="Proteomes" id="UP001515480">
    <property type="component" value="Unassembled WGS sequence"/>
</dbReference>
<dbReference type="InterPro" id="IPR036259">
    <property type="entry name" value="MFS_trans_sf"/>
</dbReference>
<feature type="transmembrane region" description="Helical" evidence="8">
    <location>
        <begin position="363"/>
        <end position="382"/>
    </location>
</feature>
<dbReference type="AlphaFoldDB" id="A0AB34IKJ9"/>
<evidence type="ECO:0000256" key="8">
    <source>
        <dbReference type="SAM" id="Phobius"/>
    </source>
</evidence>
<feature type="region of interest" description="Disordered" evidence="7">
    <location>
        <begin position="1"/>
        <end position="32"/>
    </location>
</feature>
<evidence type="ECO:0000313" key="11">
    <source>
        <dbReference type="Proteomes" id="UP001515480"/>
    </source>
</evidence>
<dbReference type="SUPFAM" id="SSF103473">
    <property type="entry name" value="MFS general substrate transporter"/>
    <property type="match status" value="1"/>
</dbReference>
<evidence type="ECO:0000256" key="2">
    <source>
        <dbReference type="ARBA" id="ARBA00022448"/>
    </source>
</evidence>
<feature type="domain" description="Major facilitator superfamily (MFS) profile" evidence="9">
    <location>
        <begin position="40"/>
        <end position="476"/>
    </location>
</feature>
<dbReference type="GO" id="GO:0022857">
    <property type="term" value="F:transmembrane transporter activity"/>
    <property type="evidence" value="ECO:0007669"/>
    <property type="project" value="InterPro"/>
</dbReference>
<protein>
    <recommendedName>
        <fullName evidence="9">Major facilitator superfamily (MFS) profile domain-containing protein</fullName>
    </recommendedName>
</protein>
<accession>A0AB34IKJ9</accession>
<dbReference type="GO" id="GO:0005886">
    <property type="term" value="C:plasma membrane"/>
    <property type="evidence" value="ECO:0007669"/>
    <property type="project" value="UniProtKB-SubCell"/>
</dbReference>
<evidence type="ECO:0000256" key="1">
    <source>
        <dbReference type="ARBA" id="ARBA00004651"/>
    </source>
</evidence>
<keyword evidence="11" id="KW-1185">Reference proteome</keyword>
<feature type="transmembrane region" description="Helical" evidence="8">
    <location>
        <begin position="334"/>
        <end position="356"/>
    </location>
</feature>